<dbReference type="EMBL" id="JXTC01000018">
    <property type="protein sequence ID" value="PON99501.1"/>
    <property type="molecule type" value="Genomic_DNA"/>
</dbReference>
<gene>
    <name evidence="2" type="ORF">TorRG33x02_046680</name>
</gene>
<evidence type="ECO:0000313" key="3">
    <source>
        <dbReference type="Proteomes" id="UP000237000"/>
    </source>
</evidence>
<dbReference type="Proteomes" id="UP000237000">
    <property type="component" value="Unassembled WGS sequence"/>
</dbReference>
<feature type="region of interest" description="Disordered" evidence="1">
    <location>
        <begin position="1"/>
        <end position="20"/>
    </location>
</feature>
<accession>A0A2P5FNW2</accession>
<comment type="caution">
    <text evidence="2">The sequence shown here is derived from an EMBL/GenBank/DDBJ whole genome shotgun (WGS) entry which is preliminary data.</text>
</comment>
<dbReference type="InParanoid" id="A0A2P5FNW2"/>
<organism evidence="2 3">
    <name type="scientific">Trema orientale</name>
    <name type="common">Charcoal tree</name>
    <name type="synonym">Celtis orientalis</name>
    <dbReference type="NCBI Taxonomy" id="63057"/>
    <lineage>
        <taxon>Eukaryota</taxon>
        <taxon>Viridiplantae</taxon>
        <taxon>Streptophyta</taxon>
        <taxon>Embryophyta</taxon>
        <taxon>Tracheophyta</taxon>
        <taxon>Spermatophyta</taxon>
        <taxon>Magnoliopsida</taxon>
        <taxon>eudicotyledons</taxon>
        <taxon>Gunneridae</taxon>
        <taxon>Pentapetalae</taxon>
        <taxon>rosids</taxon>
        <taxon>fabids</taxon>
        <taxon>Rosales</taxon>
        <taxon>Cannabaceae</taxon>
        <taxon>Trema</taxon>
    </lineage>
</organism>
<proteinExistence type="predicted"/>
<dbReference type="AlphaFoldDB" id="A0A2P5FNW2"/>
<protein>
    <submittedName>
        <fullName evidence="2">Uncharacterized protein</fullName>
    </submittedName>
</protein>
<keyword evidence="3" id="KW-1185">Reference proteome</keyword>
<dbReference type="OrthoDB" id="10356809at2759"/>
<evidence type="ECO:0000313" key="2">
    <source>
        <dbReference type="EMBL" id="PON99501.1"/>
    </source>
</evidence>
<name>A0A2P5FNW2_TREOI</name>
<feature type="compositionally biased region" description="Low complexity" evidence="1">
    <location>
        <begin position="7"/>
        <end position="20"/>
    </location>
</feature>
<evidence type="ECO:0000256" key="1">
    <source>
        <dbReference type="SAM" id="MobiDB-lite"/>
    </source>
</evidence>
<reference evidence="3" key="1">
    <citation type="submission" date="2016-06" db="EMBL/GenBank/DDBJ databases">
        <title>Parallel loss of symbiosis genes in relatives of nitrogen-fixing non-legume Parasponia.</title>
        <authorList>
            <person name="Van Velzen R."/>
            <person name="Holmer R."/>
            <person name="Bu F."/>
            <person name="Rutten L."/>
            <person name="Van Zeijl A."/>
            <person name="Liu W."/>
            <person name="Santuari L."/>
            <person name="Cao Q."/>
            <person name="Sharma T."/>
            <person name="Shen D."/>
            <person name="Roswanjaya Y."/>
            <person name="Wardhani T."/>
            <person name="Kalhor M.S."/>
            <person name="Jansen J."/>
            <person name="Van den Hoogen J."/>
            <person name="Gungor B."/>
            <person name="Hartog M."/>
            <person name="Hontelez J."/>
            <person name="Verver J."/>
            <person name="Yang W.-C."/>
            <person name="Schijlen E."/>
            <person name="Repin R."/>
            <person name="Schilthuizen M."/>
            <person name="Schranz E."/>
            <person name="Heidstra R."/>
            <person name="Miyata K."/>
            <person name="Fedorova E."/>
            <person name="Kohlen W."/>
            <person name="Bisseling T."/>
            <person name="Smit S."/>
            <person name="Geurts R."/>
        </authorList>
    </citation>
    <scope>NUCLEOTIDE SEQUENCE [LARGE SCALE GENOMIC DNA]</scope>
    <source>
        <strain evidence="3">cv. RG33-2</strain>
    </source>
</reference>
<sequence length="73" mass="7462">MSIPVCASSSKSTSPGAASSASSICGVIFLIPLAQVPLRISLACWETLHQAFIRKTKVAPSPTSTAEDGSSIV</sequence>